<dbReference type="PANTHER" id="PTHR31246">
    <property type="entry name" value="MICROTUBULE-ASSOCIATED PROTEIN 70-2"/>
    <property type="match status" value="1"/>
</dbReference>
<reference evidence="10" key="2">
    <citation type="submission" date="2025-08" db="UniProtKB">
        <authorList>
            <consortium name="RefSeq"/>
        </authorList>
    </citation>
    <scope>IDENTIFICATION</scope>
    <source>
        <tissue evidence="10">Leaves</tissue>
    </source>
</reference>
<dbReference type="PANTHER" id="PTHR31246:SF5">
    <property type="entry name" value="MICROTUBULE-ASSOCIATED PROTEIN 70-5"/>
    <property type="match status" value="1"/>
</dbReference>
<evidence type="ECO:0000256" key="7">
    <source>
        <dbReference type="SAM" id="Coils"/>
    </source>
</evidence>
<organism evidence="9 10">
    <name type="scientific">Coffea arabica</name>
    <name type="common">Arabian coffee</name>
    <dbReference type="NCBI Taxonomy" id="13443"/>
    <lineage>
        <taxon>Eukaryota</taxon>
        <taxon>Viridiplantae</taxon>
        <taxon>Streptophyta</taxon>
        <taxon>Embryophyta</taxon>
        <taxon>Tracheophyta</taxon>
        <taxon>Spermatophyta</taxon>
        <taxon>Magnoliopsida</taxon>
        <taxon>eudicotyledons</taxon>
        <taxon>Gunneridae</taxon>
        <taxon>Pentapetalae</taxon>
        <taxon>asterids</taxon>
        <taxon>lamiids</taxon>
        <taxon>Gentianales</taxon>
        <taxon>Rubiaceae</taxon>
        <taxon>Ixoroideae</taxon>
        <taxon>Gardenieae complex</taxon>
        <taxon>Bertiereae - Coffeeae clade</taxon>
        <taxon>Coffeeae</taxon>
        <taxon>Coffea</taxon>
    </lineage>
</organism>
<evidence type="ECO:0000256" key="4">
    <source>
        <dbReference type="ARBA" id="ARBA00022701"/>
    </source>
</evidence>
<dbReference type="GO" id="GO:0008017">
    <property type="term" value="F:microtubule binding"/>
    <property type="evidence" value="ECO:0007669"/>
    <property type="project" value="InterPro"/>
</dbReference>
<evidence type="ECO:0000256" key="5">
    <source>
        <dbReference type="ARBA" id="ARBA00023054"/>
    </source>
</evidence>
<comment type="similarity">
    <text evidence="2">Belongs to the MAP70 family.</text>
</comment>
<keyword evidence="3" id="KW-0963">Cytoplasm</keyword>
<keyword evidence="4" id="KW-0493">Microtubule</keyword>
<dbReference type="GeneID" id="113708535"/>
<dbReference type="RefSeq" id="XP_027086799.1">
    <property type="nucleotide sequence ID" value="XM_027230998.2"/>
</dbReference>
<keyword evidence="5 7" id="KW-0175">Coiled coil</keyword>
<dbReference type="GO" id="GO:0007010">
    <property type="term" value="P:cytoskeleton organization"/>
    <property type="evidence" value="ECO:0007669"/>
    <property type="project" value="InterPro"/>
</dbReference>
<evidence type="ECO:0000313" key="9">
    <source>
        <dbReference type="Proteomes" id="UP001652660"/>
    </source>
</evidence>
<evidence type="ECO:0000313" key="10">
    <source>
        <dbReference type="RefSeq" id="XP_027086799.1"/>
    </source>
</evidence>
<dbReference type="InterPro" id="IPR009768">
    <property type="entry name" value="MAP70"/>
</dbReference>
<feature type="region of interest" description="Disordered" evidence="8">
    <location>
        <begin position="542"/>
        <end position="575"/>
    </location>
</feature>
<feature type="compositionally biased region" description="Basic and acidic residues" evidence="8">
    <location>
        <begin position="542"/>
        <end position="563"/>
    </location>
</feature>
<protein>
    <submittedName>
        <fullName evidence="10">Microtubule-associated protein 70-5-like</fullName>
    </submittedName>
</protein>
<evidence type="ECO:0000256" key="2">
    <source>
        <dbReference type="ARBA" id="ARBA00008825"/>
    </source>
</evidence>
<feature type="compositionally biased region" description="Polar residues" evidence="8">
    <location>
        <begin position="380"/>
        <end position="391"/>
    </location>
</feature>
<name>A0A6P6U8P2_COFAR</name>
<evidence type="ECO:0000256" key="3">
    <source>
        <dbReference type="ARBA" id="ARBA00022490"/>
    </source>
</evidence>
<dbReference type="GO" id="GO:0005874">
    <property type="term" value="C:microtubule"/>
    <property type="evidence" value="ECO:0007669"/>
    <property type="project" value="UniProtKB-KW"/>
</dbReference>
<feature type="region of interest" description="Disordered" evidence="8">
    <location>
        <begin position="374"/>
        <end position="394"/>
    </location>
</feature>
<dbReference type="Pfam" id="PF07058">
    <property type="entry name" value="MAP70"/>
    <property type="match status" value="1"/>
</dbReference>
<reference evidence="9" key="1">
    <citation type="journal article" date="2025" name="Foods">
        <title>Unveiling the Microbial Signatures of Arabica Coffee Cherries: Insights into Ripeness Specific Diversity, Functional Traits, and Implications for Quality and Safety.</title>
        <authorList>
            <consortium name="RefSeq"/>
            <person name="Tenea G.N."/>
            <person name="Cifuentes V."/>
            <person name="Reyes P."/>
            <person name="Cevallos-Vallejos M."/>
        </authorList>
    </citation>
    <scope>NUCLEOTIDE SEQUENCE [LARGE SCALE GENOMIC DNA]</scope>
</reference>
<comment type="subcellular location">
    <subcellularLocation>
        <location evidence="1">Cytoplasm</location>
        <location evidence="1">Cytoskeleton</location>
    </subcellularLocation>
</comment>
<proteinExistence type="inferred from homology"/>
<evidence type="ECO:0000256" key="6">
    <source>
        <dbReference type="ARBA" id="ARBA00023212"/>
    </source>
</evidence>
<gene>
    <name evidence="10" type="primary">LOC113708535</name>
</gene>
<dbReference type="AlphaFoldDB" id="A0A6P6U8P2"/>
<feature type="region of interest" description="Disordered" evidence="8">
    <location>
        <begin position="461"/>
        <end position="481"/>
    </location>
</feature>
<keyword evidence="9" id="KW-1185">Reference proteome</keyword>
<dbReference type="OrthoDB" id="1906253at2759"/>
<keyword evidence="6" id="KW-0206">Cytoskeleton</keyword>
<feature type="coiled-coil region" evidence="7">
    <location>
        <begin position="26"/>
        <end position="102"/>
    </location>
</feature>
<feature type="coiled-coil region" evidence="7">
    <location>
        <begin position="129"/>
        <end position="316"/>
    </location>
</feature>
<sequence>MPGMEEVGGDDHQLCLVHPDPVVLELNRLQNQLREKDRELGEAQSEIKALRATEVLKDKAIEELESEVNRLKNKLTATESLLEQKNLDIKKLNYEKKEALAAQYAAEATLRRVYADQKDDDFVPMESIIAPLEADIKMYKNEIAALQEDKRAIERLNKSKEAALLEAERILKSALERALIVEEVQNQNFELRRQIEICQEENKILDKTNRQKVSEVEKLSQTIKELEEAILAAGEAANTIRDYRRQISELQEEKRTLERELARIKVSANRVASVVANEWKDENDKVMPVKQWLEERRLLQAEMQRLRDKLAISEKTAKAEAQLKDKLKLRLKTLEDGLKYASSIPIDPNTYSGSLKSEKTNNFFGILSSNAGLKKRSKSQPRATTVRSPDMSSVEKMKTDFAEKVKSSGIKKIYASENPLIKGLWATRKKVMDSSEKENKDGKENSAMDVVMCDNTEIPGSGNIKSKFGDNQEAKGTARANTENTDTVSGFLYDRLQKEVLILRKFCEAKDSNLNTKDEDIKMLNKKIETLAKALEMEYKRTKREATRKDKSSISTKVDDKIRNMNSSRRATKAS</sequence>
<dbReference type="Proteomes" id="UP001652660">
    <property type="component" value="Chromosome 9c"/>
</dbReference>
<evidence type="ECO:0000256" key="8">
    <source>
        <dbReference type="SAM" id="MobiDB-lite"/>
    </source>
</evidence>
<evidence type="ECO:0000256" key="1">
    <source>
        <dbReference type="ARBA" id="ARBA00004245"/>
    </source>
</evidence>
<accession>A0A6P6U8P2</accession>